<feature type="domain" description="Wall-associated receptor kinase galacturonan-binding" evidence="5">
    <location>
        <begin position="44"/>
        <end position="108"/>
    </location>
</feature>
<organism evidence="7 8">
    <name type="scientific">Setaria viridis</name>
    <name type="common">Green bristlegrass</name>
    <name type="synonym">Setaria italica subsp. viridis</name>
    <dbReference type="NCBI Taxonomy" id="4556"/>
    <lineage>
        <taxon>Eukaryota</taxon>
        <taxon>Viridiplantae</taxon>
        <taxon>Streptophyta</taxon>
        <taxon>Embryophyta</taxon>
        <taxon>Tracheophyta</taxon>
        <taxon>Spermatophyta</taxon>
        <taxon>Magnoliopsida</taxon>
        <taxon>Liliopsida</taxon>
        <taxon>Poales</taxon>
        <taxon>Poaceae</taxon>
        <taxon>PACMAD clade</taxon>
        <taxon>Panicoideae</taxon>
        <taxon>Panicodae</taxon>
        <taxon>Paniceae</taxon>
        <taxon>Cenchrinae</taxon>
        <taxon>Setaria</taxon>
    </lineage>
</organism>
<evidence type="ECO:0000256" key="4">
    <source>
        <dbReference type="SAM" id="SignalP"/>
    </source>
</evidence>
<feature type="chain" id="PRO_5020336670" description="Wall-associated receptor kinase galacturonan-binding domain-containing protein" evidence="4">
    <location>
        <begin position="40"/>
        <end position="291"/>
    </location>
</feature>
<evidence type="ECO:0008006" key="9">
    <source>
        <dbReference type="Google" id="ProtNLM"/>
    </source>
</evidence>
<feature type="signal peptide" evidence="4">
    <location>
        <begin position="1"/>
        <end position="39"/>
    </location>
</feature>
<dbReference type="OMA" id="PTKSHCE"/>
<comment type="subcellular location">
    <subcellularLocation>
        <location evidence="1">Membrane</location>
        <topology evidence="1">Single-pass membrane protein</topology>
    </subcellularLocation>
</comment>
<dbReference type="Proteomes" id="UP000298652">
    <property type="component" value="Chromosome 5"/>
</dbReference>
<gene>
    <name evidence="7" type="ORF">SEVIR_5G280600v2</name>
</gene>
<dbReference type="Pfam" id="PF13947">
    <property type="entry name" value="GUB_WAK_bind"/>
    <property type="match status" value="1"/>
</dbReference>
<sequence>MHSPPGLSLLSRFTSRAMAPLLPLLLLLPILLLLAIADALPPACSEVVTCAGQVVRYPFSLNSSESDCGYPGLDLFCEDNATLILPVKSHRYRVVGIDYQAHTVAVSDDDISKYANTGGCLRLHVNLTIDYTNSWLQLTQSDSNVTFLYNCKKSISWFPAVELRGCQQQDGKKSYMLPDGGITGTEAYEHECEEVVVAPVLGLHKEEILPLTNGSFEVVKAGFELMYNAHSQQCDGCERSGGWCGYQRNDTHGGMNFTCFCDNGPAAARCSQALATTLVATPTKHASNGTG</sequence>
<dbReference type="EMBL" id="CM016556">
    <property type="protein sequence ID" value="TKW16156.1"/>
    <property type="molecule type" value="Genomic_DNA"/>
</dbReference>
<keyword evidence="8" id="KW-1185">Reference proteome</keyword>
<dbReference type="AlphaFoldDB" id="A0A4V6D708"/>
<protein>
    <recommendedName>
        <fullName evidence="9">Wall-associated receptor kinase galacturonan-binding domain-containing protein</fullName>
    </recommendedName>
</protein>
<evidence type="ECO:0000259" key="6">
    <source>
        <dbReference type="Pfam" id="PF14380"/>
    </source>
</evidence>
<reference evidence="7" key="1">
    <citation type="submission" date="2019-03" db="EMBL/GenBank/DDBJ databases">
        <title>WGS assembly of Setaria viridis.</title>
        <authorList>
            <person name="Huang P."/>
            <person name="Jenkins J."/>
            <person name="Grimwood J."/>
            <person name="Barry K."/>
            <person name="Healey A."/>
            <person name="Mamidi S."/>
            <person name="Sreedasyam A."/>
            <person name="Shu S."/>
            <person name="Feldman M."/>
            <person name="Wu J."/>
            <person name="Yu Y."/>
            <person name="Chen C."/>
            <person name="Johnson J."/>
            <person name="Rokhsar D."/>
            <person name="Baxter I."/>
            <person name="Schmutz J."/>
            <person name="Brutnell T."/>
            <person name="Kellogg E."/>
        </authorList>
    </citation>
    <scope>NUCLEOTIDE SEQUENCE [LARGE SCALE GENOMIC DNA]</scope>
</reference>
<evidence type="ECO:0000256" key="3">
    <source>
        <dbReference type="ARBA" id="ARBA00023180"/>
    </source>
</evidence>
<evidence type="ECO:0000313" key="7">
    <source>
        <dbReference type="EMBL" id="TKW16156.1"/>
    </source>
</evidence>
<accession>A0A4V6D708</accession>
<dbReference type="Gramene" id="TKW16156">
    <property type="protein sequence ID" value="TKW16156"/>
    <property type="gene ID" value="SEVIR_5G280600v2"/>
</dbReference>
<name>A0A4V6D708_SETVI</name>
<dbReference type="Pfam" id="PF14380">
    <property type="entry name" value="WAK_assoc"/>
    <property type="match status" value="1"/>
</dbReference>
<keyword evidence="2 4" id="KW-0732">Signal</keyword>
<dbReference type="InterPro" id="IPR032872">
    <property type="entry name" value="WAK_assoc_C"/>
</dbReference>
<dbReference type="PANTHER" id="PTHR33138:SF1">
    <property type="entry name" value="OS01G0113900 PROTEIN"/>
    <property type="match status" value="1"/>
</dbReference>
<dbReference type="PANTHER" id="PTHR33138">
    <property type="entry name" value="OS01G0690200 PROTEIN"/>
    <property type="match status" value="1"/>
</dbReference>
<dbReference type="InterPro" id="IPR025287">
    <property type="entry name" value="WAK_GUB"/>
</dbReference>
<dbReference type="GO" id="GO:0016020">
    <property type="term" value="C:membrane"/>
    <property type="evidence" value="ECO:0007669"/>
    <property type="project" value="UniProtKB-SubCell"/>
</dbReference>
<proteinExistence type="predicted"/>
<dbReference type="GO" id="GO:0030247">
    <property type="term" value="F:polysaccharide binding"/>
    <property type="evidence" value="ECO:0007669"/>
    <property type="project" value="InterPro"/>
</dbReference>
<evidence type="ECO:0000259" key="5">
    <source>
        <dbReference type="Pfam" id="PF13947"/>
    </source>
</evidence>
<keyword evidence="3" id="KW-0325">Glycoprotein</keyword>
<evidence type="ECO:0000256" key="1">
    <source>
        <dbReference type="ARBA" id="ARBA00004167"/>
    </source>
</evidence>
<feature type="domain" description="Wall-associated receptor kinase C-terminal" evidence="6">
    <location>
        <begin position="166"/>
        <end position="263"/>
    </location>
</feature>
<evidence type="ECO:0000313" key="8">
    <source>
        <dbReference type="Proteomes" id="UP000298652"/>
    </source>
</evidence>
<evidence type="ECO:0000256" key="2">
    <source>
        <dbReference type="ARBA" id="ARBA00022729"/>
    </source>
</evidence>